<sequence>MDIDLAKRNSIMEDGWHVYQFCGPKISSLPPRPPPQSYYRAVQPQTNPKSSISRPTPQNHQIQAVPEKKTFSSQPPKQTNPSPISEPDKPIFLEKRWTSTYRSQLGEGFIPKTVEVSRRGKQQVDSPQKKRDDWIPSRRVNTSSSRDSFKGGSSMEISTHFPERASGKKMVPEHVSYGQQRPASAPRSVRRYHLEDHVSGIVQYRDNSMMQGGGERSAYHEVEKTRRSFSPAPKTDLSATLDSRQSYLANRTRFTQCDSSITSPLYPDEPLRHTGRKRFSDTNR</sequence>
<dbReference type="EMBL" id="JARBJD010000252">
    <property type="protein sequence ID" value="KAK2945632.1"/>
    <property type="molecule type" value="Genomic_DNA"/>
</dbReference>
<feature type="compositionally biased region" description="Basic and acidic residues" evidence="1">
    <location>
        <begin position="161"/>
        <end position="172"/>
    </location>
</feature>
<feature type="region of interest" description="Disordered" evidence="1">
    <location>
        <begin position="258"/>
        <end position="284"/>
    </location>
</feature>
<comment type="caution">
    <text evidence="2">The sequence shown here is derived from an EMBL/GenBank/DDBJ whole genome shotgun (WGS) entry which is preliminary data.</text>
</comment>
<evidence type="ECO:0000313" key="3">
    <source>
        <dbReference type="Proteomes" id="UP001281761"/>
    </source>
</evidence>
<feature type="compositionally biased region" description="Basic and acidic residues" evidence="1">
    <location>
        <begin position="86"/>
        <end position="95"/>
    </location>
</feature>
<feature type="compositionally biased region" description="Low complexity" evidence="1">
    <location>
        <begin position="143"/>
        <end position="154"/>
    </location>
</feature>
<feature type="region of interest" description="Disordered" evidence="1">
    <location>
        <begin position="208"/>
        <end position="238"/>
    </location>
</feature>
<feature type="compositionally biased region" description="Polar residues" evidence="1">
    <location>
        <begin position="71"/>
        <end position="83"/>
    </location>
</feature>
<feature type="compositionally biased region" description="Basic and acidic residues" evidence="1">
    <location>
        <begin position="127"/>
        <end position="136"/>
    </location>
</feature>
<evidence type="ECO:0000313" key="2">
    <source>
        <dbReference type="EMBL" id="KAK2945632.1"/>
    </source>
</evidence>
<keyword evidence="3" id="KW-1185">Reference proteome</keyword>
<accession>A0ABQ9X1G8</accession>
<proteinExistence type="predicted"/>
<name>A0ABQ9X1G8_9EUKA</name>
<organism evidence="2 3">
    <name type="scientific">Blattamonas nauphoetae</name>
    <dbReference type="NCBI Taxonomy" id="2049346"/>
    <lineage>
        <taxon>Eukaryota</taxon>
        <taxon>Metamonada</taxon>
        <taxon>Preaxostyla</taxon>
        <taxon>Oxymonadida</taxon>
        <taxon>Blattamonas</taxon>
    </lineage>
</organism>
<protein>
    <submittedName>
        <fullName evidence="2">Uncharacterized protein</fullName>
    </submittedName>
</protein>
<gene>
    <name evidence="2" type="ORF">BLNAU_19429</name>
</gene>
<feature type="compositionally biased region" description="Basic and acidic residues" evidence="1">
    <location>
        <begin position="217"/>
        <end position="226"/>
    </location>
</feature>
<evidence type="ECO:0000256" key="1">
    <source>
        <dbReference type="SAM" id="MobiDB-lite"/>
    </source>
</evidence>
<feature type="region of interest" description="Disordered" evidence="1">
    <location>
        <begin position="25"/>
        <end position="95"/>
    </location>
</feature>
<feature type="region of interest" description="Disordered" evidence="1">
    <location>
        <begin position="112"/>
        <end position="189"/>
    </location>
</feature>
<feature type="compositionally biased region" description="Polar residues" evidence="1">
    <location>
        <begin position="43"/>
        <end position="62"/>
    </location>
</feature>
<reference evidence="2 3" key="1">
    <citation type="journal article" date="2022" name="bioRxiv">
        <title>Genomics of Preaxostyla Flagellates Illuminates Evolutionary Transitions and the Path Towards Mitochondrial Loss.</title>
        <authorList>
            <person name="Novak L.V.F."/>
            <person name="Treitli S.C."/>
            <person name="Pyrih J."/>
            <person name="Halakuc P."/>
            <person name="Pipaliya S.V."/>
            <person name="Vacek V."/>
            <person name="Brzon O."/>
            <person name="Soukal P."/>
            <person name="Eme L."/>
            <person name="Dacks J.B."/>
            <person name="Karnkowska A."/>
            <person name="Elias M."/>
            <person name="Hampl V."/>
        </authorList>
    </citation>
    <scope>NUCLEOTIDE SEQUENCE [LARGE SCALE GENOMIC DNA]</scope>
    <source>
        <strain evidence="2">NAU3</strain>
        <tissue evidence="2">Gut</tissue>
    </source>
</reference>
<dbReference type="Proteomes" id="UP001281761">
    <property type="component" value="Unassembled WGS sequence"/>
</dbReference>